<dbReference type="InterPro" id="IPR020449">
    <property type="entry name" value="Tscrpt_reg_AraC-type_HTH"/>
</dbReference>
<dbReference type="EMBL" id="JACOOS010000023">
    <property type="protein sequence ID" value="MBC5678876.1"/>
    <property type="molecule type" value="Genomic_DNA"/>
</dbReference>
<dbReference type="PANTHER" id="PTHR43280">
    <property type="entry name" value="ARAC-FAMILY TRANSCRIPTIONAL REGULATOR"/>
    <property type="match status" value="1"/>
</dbReference>
<dbReference type="PRINTS" id="PR00032">
    <property type="entry name" value="HTHARAC"/>
</dbReference>
<keyword evidence="1" id="KW-0805">Transcription regulation</keyword>
<dbReference type="PROSITE" id="PS01124">
    <property type="entry name" value="HTH_ARAC_FAMILY_2"/>
    <property type="match status" value="1"/>
</dbReference>
<protein>
    <submittedName>
        <fullName evidence="5">AraC family transcriptional regulator</fullName>
    </submittedName>
</protein>
<evidence type="ECO:0000256" key="1">
    <source>
        <dbReference type="ARBA" id="ARBA00023015"/>
    </source>
</evidence>
<keyword evidence="2" id="KW-0238">DNA-binding</keyword>
<dbReference type="InterPro" id="IPR009057">
    <property type="entry name" value="Homeodomain-like_sf"/>
</dbReference>
<proteinExistence type="predicted"/>
<dbReference type="PANTHER" id="PTHR43280:SF30">
    <property type="entry name" value="MMSAB OPERON REGULATORY PROTEIN"/>
    <property type="match status" value="1"/>
</dbReference>
<dbReference type="Proteomes" id="UP000635828">
    <property type="component" value="Unassembled WGS sequence"/>
</dbReference>
<comment type="caution">
    <text evidence="5">The sequence shown here is derived from an EMBL/GenBank/DDBJ whole genome shotgun (WGS) entry which is preliminary data.</text>
</comment>
<accession>A0ABR7FWL9</accession>
<dbReference type="SUPFAM" id="SSF46689">
    <property type="entry name" value="Homeodomain-like"/>
    <property type="match status" value="2"/>
</dbReference>
<dbReference type="PROSITE" id="PS00041">
    <property type="entry name" value="HTH_ARAC_FAMILY_1"/>
    <property type="match status" value="1"/>
</dbReference>
<dbReference type="RefSeq" id="WP_095142973.1">
    <property type="nucleotide sequence ID" value="NZ_JACOOS010000023.1"/>
</dbReference>
<reference evidence="5 6" key="1">
    <citation type="submission" date="2020-08" db="EMBL/GenBank/DDBJ databases">
        <title>Genome public.</title>
        <authorList>
            <person name="Liu C."/>
            <person name="Sun Q."/>
        </authorList>
    </citation>
    <scope>NUCLEOTIDE SEQUENCE [LARGE SCALE GENOMIC DNA]</scope>
    <source>
        <strain evidence="5 6">NSJ-7</strain>
    </source>
</reference>
<dbReference type="SMART" id="SM00342">
    <property type="entry name" value="HTH_ARAC"/>
    <property type="match status" value="1"/>
</dbReference>
<gene>
    <name evidence="5" type="ORF">H8S22_15245</name>
</gene>
<dbReference type="CDD" id="cd06986">
    <property type="entry name" value="cupin_MmsR-like_N"/>
    <property type="match status" value="1"/>
</dbReference>
<dbReference type="InterPro" id="IPR018062">
    <property type="entry name" value="HTH_AraC-typ_CS"/>
</dbReference>
<dbReference type="InterPro" id="IPR018060">
    <property type="entry name" value="HTH_AraC"/>
</dbReference>
<dbReference type="SUPFAM" id="SSF51215">
    <property type="entry name" value="Regulatory protein AraC"/>
    <property type="match status" value="1"/>
</dbReference>
<evidence type="ECO:0000256" key="3">
    <source>
        <dbReference type="ARBA" id="ARBA00023163"/>
    </source>
</evidence>
<dbReference type="Gene3D" id="1.10.10.60">
    <property type="entry name" value="Homeodomain-like"/>
    <property type="match status" value="2"/>
</dbReference>
<evidence type="ECO:0000259" key="4">
    <source>
        <dbReference type="PROSITE" id="PS01124"/>
    </source>
</evidence>
<dbReference type="Pfam" id="PF12833">
    <property type="entry name" value="HTH_18"/>
    <property type="match status" value="1"/>
</dbReference>
<organism evidence="5 6">
    <name type="scientific">Anaerostipes hominis</name>
    <name type="common">ex Liu et al. 2021</name>
    <dbReference type="NCBI Taxonomy" id="2763018"/>
    <lineage>
        <taxon>Bacteria</taxon>
        <taxon>Bacillati</taxon>
        <taxon>Bacillota</taxon>
        <taxon>Clostridia</taxon>
        <taxon>Lachnospirales</taxon>
        <taxon>Lachnospiraceae</taxon>
        <taxon>Anaerostipes</taxon>
    </lineage>
</organism>
<keyword evidence="3" id="KW-0804">Transcription</keyword>
<evidence type="ECO:0000313" key="6">
    <source>
        <dbReference type="Proteomes" id="UP000635828"/>
    </source>
</evidence>
<keyword evidence="6" id="KW-1185">Reference proteome</keyword>
<evidence type="ECO:0000313" key="5">
    <source>
        <dbReference type="EMBL" id="MBC5678876.1"/>
    </source>
</evidence>
<evidence type="ECO:0000256" key="2">
    <source>
        <dbReference type="ARBA" id="ARBA00023125"/>
    </source>
</evidence>
<dbReference type="Pfam" id="PF02311">
    <property type="entry name" value="AraC_binding"/>
    <property type="match status" value="1"/>
</dbReference>
<dbReference type="InterPro" id="IPR003313">
    <property type="entry name" value="AraC-bd"/>
</dbReference>
<dbReference type="Gene3D" id="2.60.120.280">
    <property type="entry name" value="Regulatory protein AraC"/>
    <property type="match status" value="1"/>
</dbReference>
<name>A0ABR7FWL9_9FIRM</name>
<feature type="domain" description="HTH araC/xylS-type" evidence="4">
    <location>
        <begin position="172"/>
        <end position="270"/>
    </location>
</feature>
<sequence>MYSFLEIKNQMFSDFYLLFCGIQECTPLYSFGPAVRSHHLLHYCVRGKGYYYARDKQYTIEPGDAFLILPDEVTFYQADEQDPWTYLWVGFSGNQVNDYLQRCGLDSEHLICHCEEKELLVSYIEDILRHNTLSYSNELYIQGILFLIFASFSRSADIKYKSDFTSENIHISKAIEFIQKNYQNVITVRDIADYVSLNRSYLCSMFQKNLHMSPQQFLLRFRITKATELLSDTDLPVKNISYSCGYANQLAFSKAFKKITGLSPTAYRKENRNVPNIIRDFDPHKAENQKHSE</sequence>
<dbReference type="InterPro" id="IPR037923">
    <property type="entry name" value="HTH-like"/>
</dbReference>